<evidence type="ECO:0000313" key="2">
    <source>
        <dbReference type="Proteomes" id="UP001418222"/>
    </source>
</evidence>
<accession>A0AAP0FU91</accession>
<dbReference type="InterPro" id="IPR008896">
    <property type="entry name" value="TIC214"/>
</dbReference>
<proteinExistence type="predicted"/>
<dbReference type="Pfam" id="PF05758">
    <property type="entry name" value="Ycf1"/>
    <property type="match status" value="1"/>
</dbReference>
<protein>
    <submittedName>
        <fullName evidence="1">Uncharacterized protein</fullName>
    </submittedName>
</protein>
<sequence length="51" mass="5763">MMFISIYYAPLHLTLGRPHTITVLGTVTKTFLIMDLLSKIQCVISAFNVYS</sequence>
<gene>
    <name evidence="1" type="ORF">KSP39_PZI022740</name>
</gene>
<comment type="caution">
    <text evidence="1">The sequence shown here is derived from an EMBL/GenBank/DDBJ whole genome shotgun (WGS) entry which is preliminary data.</text>
</comment>
<organism evidence="1 2">
    <name type="scientific">Platanthera zijinensis</name>
    <dbReference type="NCBI Taxonomy" id="2320716"/>
    <lineage>
        <taxon>Eukaryota</taxon>
        <taxon>Viridiplantae</taxon>
        <taxon>Streptophyta</taxon>
        <taxon>Embryophyta</taxon>
        <taxon>Tracheophyta</taxon>
        <taxon>Spermatophyta</taxon>
        <taxon>Magnoliopsida</taxon>
        <taxon>Liliopsida</taxon>
        <taxon>Asparagales</taxon>
        <taxon>Orchidaceae</taxon>
        <taxon>Orchidoideae</taxon>
        <taxon>Orchideae</taxon>
        <taxon>Orchidinae</taxon>
        <taxon>Platanthera</taxon>
    </lineage>
</organism>
<dbReference type="GO" id="GO:0016020">
    <property type="term" value="C:membrane"/>
    <property type="evidence" value="ECO:0007669"/>
    <property type="project" value="InterPro"/>
</dbReference>
<dbReference type="Proteomes" id="UP001418222">
    <property type="component" value="Unassembled WGS sequence"/>
</dbReference>
<dbReference type="EMBL" id="JBBWWQ010000020">
    <property type="protein sequence ID" value="KAK8916064.1"/>
    <property type="molecule type" value="Genomic_DNA"/>
</dbReference>
<reference evidence="1 2" key="1">
    <citation type="journal article" date="2022" name="Nat. Plants">
        <title>Genomes of leafy and leafless Platanthera orchids illuminate the evolution of mycoheterotrophy.</title>
        <authorList>
            <person name="Li M.H."/>
            <person name="Liu K.W."/>
            <person name="Li Z."/>
            <person name="Lu H.C."/>
            <person name="Ye Q.L."/>
            <person name="Zhang D."/>
            <person name="Wang J.Y."/>
            <person name="Li Y.F."/>
            <person name="Zhong Z.M."/>
            <person name="Liu X."/>
            <person name="Yu X."/>
            <person name="Liu D.K."/>
            <person name="Tu X.D."/>
            <person name="Liu B."/>
            <person name="Hao Y."/>
            <person name="Liao X.Y."/>
            <person name="Jiang Y.T."/>
            <person name="Sun W.H."/>
            <person name="Chen J."/>
            <person name="Chen Y.Q."/>
            <person name="Ai Y."/>
            <person name="Zhai J.W."/>
            <person name="Wu S.S."/>
            <person name="Zhou Z."/>
            <person name="Hsiao Y.Y."/>
            <person name="Wu W.L."/>
            <person name="Chen Y.Y."/>
            <person name="Lin Y.F."/>
            <person name="Hsu J.L."/>
            <person name="Li C.Y."/>
            <person name="Wang Z.W."/>
            <person name="Zhao X."/>
            <person name="Zhong W.Y."/>
            <person name="Ma X.K."/>
            <person name="Ma L."/>
            <person name="Huang J."/>
            <person name="Chen G.Z."/>
            <person name="Huang M.Z."/>
            <person name="Huang L."/>
            <person name="Peng D.H."/>
            <person name="Luo Y.B."/>
            <person name="Zou S.Q."/>
            <person name="Chen S.P."/>
            <person name="Lan S."/>
            <person name="Tsai W.C."/>
            <person name="Van de Peer Y."/>
            <person name="Liu Z.J."/>
        </authorList>
    </citation>
    <scope>NUCLEOTIDE SEQUENCE [LARGE SCALE GENOMIC DNA]</scope>
    <source>
        <strain evidence="1">Lor287</strain>
    </source>
</reference>
<name>A0AAP0FU91_9ASPA</name>
<dbReference type="AlphaFoldDB" id="A0AAP0FU91"/>
<evidence type="ECO:0000313" key="1">
    <source>
        <dbReference type="EMBL" id="KAK8916064.1"/>
    </source>
</evidence>
<keyword evidence="2" id="KW-1185">Reference proteome</keyword>